<protein>
    <submittedName>
        <fullName evidence="4">Protein FAM227B</fullName>
    </submittedName>
</protein>
<evidence type="ECO:0000313" key="5">
    <source>
        <dbReference type="Proteomes" id="UP001233172"/>
    </source>
</evidence>
<evidence type="ECO:0000313" key="4">
    <source>
        <dbReference type="EMBL" id="KAK0054265.1"/>
    </source>
</evidence>
<feature type="region of interest" description="Disordered" evidence="3">
    <location>
        <begin position="360"/>
        <end position="389"/>
    </location>
</feature>
<dbReference type="Proteomes" id="UP001233172">
    <property type="component" value="Unassembled WGS sequence"/>
</dbReference>
<proteinExistence type="inferred from homology"/>
<comment type="similarity">
    <text evidence="1">Belongs to the FAM227 family.</text>
</comment>
<dbReference type="EMBL" id="JASAOG010000079">
    <property type="protein sequence ID" value="KAK0054265.1"/>
    <property type="molecule type" value="Genomic_DNA"/>
</dbReference>
<sequence>MTTSGESVEDTMEKPPTNYEEFLKAEGLNDWPFKMSLEGPLDIESEGLFMGTQEHIAELLRTAAPVGLQMLDEMETRLDELDNVLYMYANEIITDDKRVSRIAEGLFHSPSSTFITERMEHLISRRNSKAVKSYDLMDSMLESKKRSLDNLKFPGFSQGELIELPSQLEVPPILHRVTTAQGFNPGFEKFWKKLFLSEASSAILQDMFWWVFLDMFSKEDNQEEVKDSLFDRVADSYVALFTSINVEVKDKFLSVYPNCLAQAIYCAFKDAFPESQQRFNDDFKKYLVTLIFELVTGLRPVPGIWKTWNDEGLEQKTIKETEKAKMLQAAGLHQKVNLSLDMEGFNKTIDKLGTELIQPVQTSRETTKTSQVKGKTIQRESHQVGPGPDFERVTFNTSEGPTYEQLITSTINKANASKKQYERTSEQTEAEILELHKKQRDINRRINAMKRAFNSVKTVQERQLLIDKFTEEMNLNEVLNDKLQKDDDQLSDGHEEEN</sequence>
<reference evidence="4" key="1">
    <citation type="journal article" date="2023" name="PLoS Negl. Trop. Dis.">
        <title>A genome sequence for Biomphalaria pfeifferi, the major vector snail for the human-infecting parasite Schistosoma mansoni.</title>
        <authorList>
            <person name="Bu L."/>
            <person name="Lu L."/>
            <person name="Laidemitt M.R."/>
            <person name="Zhang S.M."/>
            <person name="Mutuku M."/>
            <person name="Mkoji G."/>
            <person name="Steinauer M."/>
            <person name="Loker E.S."/>
        </authorList>
    </citation>
    <scope>NUCLEOTIDE SEQUENCE</scope>
    <source>
        <strain evidence="4">KasaAsao</strain>
    </source>
</reference>
<gene>
    <name evidence="4" type="ORF">Bpfe_016329</name>
</gene>
<evidence type="ECO:0000256" key="2">
    <source>
        <dbReference type="SAM" id="Coils"/>
    </source>
</evidence>
<accession>A0AAD8BGS5</accession>
<reference evidence="4" key="2">
    <citation type="submission" date="2023-04" db="EMBL/GenBank/DDBJ databases">
        <authorList>
            <person name="Bu L."/>
            <person name="Lu L."/>
            <person name="Laidemitt M.R."/>
            <person name="Zhang S.M."/>
            <person name="Mutuku M."/>
            <person name="Mkoji G."/>
            <person name="Steinauer M."/>
            <person name="Loker E.S."/>
        </authorList>
    </citation>
    <scope>NUCLEOTIDE SEQUENCE</scope>
    <source>
        <strain evidence="4">KasaAsao</strain>
        <tissue evidence="4">Whole Snail</tissue>
    </source>
</reference>
<comment type="caution">
    <text evidence="4">The sequence shown here is derived from an EMBL/GenBank/DDBJ whole genome shotgun (WGS) entry which is preliminary data.</text>
</comment>
<dbReference type="Pfam" id="PF14922">
    <property type="entry name" value="FWWh"/>
    <property type="match status" value="1"/>
</dbReference>
<dbReference type="InterPro" id="IPR029417">
    <property type="entry name" value="FAM227"/>
</dbReference>
<feature type="coiled-coil region" evidence="2">
    <location>
        <begin position="411"/>
        <end position="438"/>
    </location>
</feature>
<dbReference type="PANTHER" id="PTHR33560">
    <property type="entry name" value="PROTEIN FAM227B"/>
    <property type="match status" value="1"/>
</dbReference>
<evidence type="ECO:0000256" key="1">
    <source>
        <dbReference type="ARBA" id="ARBA00008666"/>
    </source>
</evidence>
<keyword evidence="5" id="KW-1185">Reference proteome</keyword>
<keyword evidence="2" id="KW-0175">Coiled coil</keyword>
<organism evidence="4 5">
    <name type="scientific">Biomphalaria pfeifferi</name>
    <name type="common">Bloodfluke planorb</name>
    <name type="synonym">Freshwater snail</name>
    <dbReference type="NCBI Taxonomy" id="112525"/>
    <lineage>
        <taxon>Eukaryota</taxon>
        <taxon>Metazoa</taxon>
        <taxon>Spiralia</taxon>
        <taxon>Lophotrochozoa</taxon>
        <taxon>Mollusca</taxon>
        <taxon>Gastropoda</taxon>
        <taxon>Heterobranchia</taxon>
        <taxon>Euthyneura</taxon>
        <taxon>Panpulmonata</taxon>
        <taxon>Hygrophila</taxon>
        <taxon>Lymnaeoidea</taxon>
        <taxon>Planorbidae</taxon>
        <taxon>Biomphalaria</taxon>
    </lineage>
</organism>
<name>A0AAD8BGS5_BIOPF</name>
<dbReference type="AlphaFoldDB" id="A0AAD8BGS5"/>
<evidence type="ECO:0000256" key="3">
    <source>
        <dbReference type="SAM" id="MobiDB-lite"/>
    </source>
</evidence>
<dbReference type="PANTHER" id="PTHR33560:SF2">
    <property type="entry name" value="PROTEIN FAM227B"/>
    <property type="match status" value="1"/>
</dbReference>
<feature type="compositionally biased region" description="Polar residues" evidence="3">
    <location>
        <begin position="360"/>
        <end position="373"/>
    </location>
</feature>